<dbReference type="PROSITE" id="PS50088">
    <property type="entry name" value="ANK_REPEAT"/>
    <property type="match status" value="3"/>
</dbReference>
<dbReference type="GO" id="GO:0022857">
    <property type="term" value="F:transmembrane transporter activity"/>
    <property type="evidence" value="ECO:0007669"/>
    <property type="project" value="InterPro"/>
</dbReference>
<dbReference type="Proteomes" id="UP000297777">
    <property type="component" value="Unassembled WGS sequence"/>
</dbReference>
<evidence type="ECO:0000313" key="6">
    <source>
        <dbReference type="Proteomes" id="UP000297777"/>
    </source>
</evidence>
<dbReference type="Pfam" id="PF12796">
    <property type="entry name" value="Ank_2"/>
    <property type="match status" value="1"/>
</dbReference>
<name>A0A4Z1F543_9HELO</name>
<dbReference type="OrthoDB" id="2213137at2759"/>
<evidence type="ECO:0000313" key="5">
    <source>
        <dbReference type="EMBL" id="TGO19565.1"/>
    </source>
</evidence>
<dbReference type="InterPro" id="IPR036259">
    <property type="entry name" value="MFS_trans_sf"/>
</dbReference>
<dbReference type="Pfam" id="PF13637">
    <property type="entry name" value="Ank_4"/>
    <property type="match status" value="1"/>
</dbReference>
<keyword evidence="4" id="KW-0472">Membrane</keyword>
<feature type="transmembrane region" description="Helical" evidence="4">
    <location>
        <begin position="1563"/>
        <end position="1584"/>
    </location>
</feature>
<reference evidence="5 6" key="1">
    <citation type="submission" date="2017-12" db="EMBL/GenBank/DDBJ databases">
        <title>Comparative genomics of Botrytis spp.</title>
        <authorList>
            <person name="Valero-Jimenez C.A."/>
            <person name="Tapia P."/>
            <person name="Veloso J."/>
            <person name="Silva-Moreno E."/>
            <person name="Staats M."/>
            <person name="Valdes J.H."/>
            <person name="Van Kan J.A.L."/>
        </authorList>
    </citation>
    <scope>NUCLEOTIDE SEQUENCE [LARGE SCALE GENOMIC DNA]</scope>
    <source>
        <strain evidence="5 6">Bt9001</strain>
    </source>
</reference>
<dbReference type="EMBL" id="PQXH01000003">
    <property type="protein sequence ID" value="TGO19565.1"/>
    <property type="molecule type" value="Genomic_DNA"/>
</dbReference>
<organism evidence="5 6">
    <name type="scientific">Botrytis tulipae</name>
    <dbReference type="NCBI Taxonomy" id="87230"/>
    <lineage>
        <taxon>Eukaryota</taxon>
        <taxon>Fungi</taxon>
        <taxon>Dikarya</taxon>
        <taxon>Ascomycota</taxon>
        <taxon>Pezizomycotina</taxon>
        <taxon>Leotiomycetes</taxon>
        <taxon>Helotiales</taxon>
        <taxon>Sclerotiniaceae</taxon>
        <taxon>Botrytis</taxon>
    </lineage>
</organism>
<keyword evidence="4" id="KW-0812">Transmembrane</keyword>
<dbReference type="InterPro" id="IPR002110">
    <property type="entry name" value="Ankyrin_rpt"/>
</dbReference>
<evidence type="ECO:0000256" key="3">
    <source>
        <dbReference type="PROSITE-ProRule" id="PRU00023"/>
    </source>
</evidence>
<dbReference type="SMART" id="SM00248">
    <property type="entry name" value="ANK"/>
    <property type="match status" value="7"/>
</dbReference>
<evidence type="ECO:0008006" key="7">
    <source>
        <dbReference type="Google" id="ProtNLM"/>
    </source>
</evidence>
<comment type="caution">
    <text evidence="5">The sequence shown here is derived from an EMBL/GenBank/DDBJ whole genome shotgun (WGS) entry which is preliminary data.</text>
</comment>
<dbReference type="Pfam" id="PF07690">
    <property type="entry name" value="MFS_1"/>
    <property type="match status" value="1"/>
</dbReference>
<dbReference type="PROSITE" id="PS50297">
    <property type="entry name" value="ANK_REP_REGION"/>
    <property type="match status" value="3"/>
</dbReference>
<feature type="transmembrane region" description="Helical" evidence="4">
    <location>
        <begin position="1538"/>
        <end position="1557"/>
    </location>
</feature>
<feature type="transmembrane region" description="Helical" evidence="4">
    <location>
        <begin position="1505"/>
        <end position="1526"/>
    </location>
</feature>
<dbReference type="InterPro" id="IPR050327">
    <property type="entry name" value="Proton-linked_MCT"/>
</dbReference>
<proteinExistence type="inferred from homology"/>
<feature type="repeat" description="ANK" evidence="3">
    <location>
        <begin position="936"/>
        <end position="968"/>
    </location>
</feature>
<dbReference type="PANTHER" id="PTHR11360:SF156">
    <property type="entry name" value="MONOCARBOXYLATE TRANSPORTER, PUTATIVE (AFU_ORTHOLOGUE AFUA_4G14260)-RELATED"/>
    <property type="match status" value="1"/>
</dbReference>
<feature type="transmembrane region" description="Helical" evidence="4">
    <location>
        <begin position="1297"/>
        <end position="1321"/>
    </location>
</feature>
<feature type="transmembrane region" description="Helical" evidence="4">
    <location>
        <begin position="1357"/>
        <end position="1378"/>
    </location>
</feature>
<dbReference type="PANTHER" id="PTHR11360">
    <property type="entry name" value="MONOCARBOXYLATE TRANSPORTER"/>
    <property type="match status" value="1"/>
</dbReference>
<dbReference type="SUPFAM" id="SSF48403">
    <property type="entry name" value="Ankyrin repeat"/>
    <property type="match status" value="1"/>
</dbReference>
<evidence type="ECO:0000256" key="4">
    <source>
        <dbReference type="SAM" id="Phobius"/>
    </source>
</evidence>
<dbReference type="Gene3D" id="1.20.1250.20">
    <property type="entry name" value="MFS general substrate transporter like domains"/>
    <property type="match status" value="2"/>
</dbReference>
<protein>
    <recommendedName>
        <fullName evidence="7">Major facilitator superfamily (MFS) profile domain-containing protein</fullName>
    </recommendedName>
</protein>
<gene>
    <name evidence="5" type="ORF">BTUL_0003g00180</name>
</gene>
<accession>A0A4Z1F543</accession>
<evidence type="ECO:0000256" key="1">
    <source>
        <dbReference type="ARBA" id="ARBA00004141"/>
    </source>
</evidence>
<dbReference type="InterPro" id="IPR011701">
    <property type="entry name" value="MFS"/>
</dbReference>
<feature type="transmembrane region" description="Helical" evidence="4">
    <location>
        <begin position="1390"/>
        <end position="1411"/>
    </location>
</feature>
<dbReference type="Pfam" id="PF00023">
    <property type="entry name" value="Ank"/>
    <property type="match status" value="1"/>
</dbReference>
<keyword evidence="3" id="KW-0040">ANK repeat</keyword>
<feature type="transmembrane region" description="Helical" evidence="4">
    <location>
        <begin position="1333"/>
        <end position="1351"/>
    </location>
</feature>
<keyword evidence="4" id="KW-1133">Transmembrane helix</keyword>
<keyword evidence="6" id="KW-1185">Reference proteome</keyword>
<comment type="subcellular location">
    <subcellularLocation>
        <location evidence="1">Membrane</location>
        <topology evidence="1">Multi-pass membrane protein</topology>
    </subcellularLocation>
</comment>
<comment type="similarity">
    <text evidence="2">Belongs to the major facilitator superfamily. Monocarboxylate porter (TC 2.A.1.13) family.</text>
</comment>
<feature type="transmembrane region" description="Helical" evidence="4">
    <location>
        <begin position="1647"/>
        <end position="1668"/>
    </location>
</feature>
<feature type="transmembrane region" description="Helical" evidence="4">
    <location>
        <begin position="1605"/>
        <end position="1627"/>
    </location>
</feature>
<sequence length="1677" mass="189507">MVEGSGQPTYSDPDATFRWLSNYFDDERLKVVNRDYCMIRPVGRKVWHTPIQSVRNGCTLEIFYSDAVIVDQNAFTTHEDIYNSDQSAFDQFQGFSRNQIQRLMNQKYNILYSSERQSSTMDWIPTARQYNVEMKPDKWEIRLAFFFGENFDASQICADTRRQRRNMVNREEKEVPIQKILGEKYLKLFQARWSIELLENTKTKVDILGNPNYSSKPAFLEHPEGSRGRKRRSKLRLSLSQIPERSLIQLSSSFPEGSQLSVSKVGVLDLPTNRVSFDRGRLKRREHRKNGNTCRELEDKIRVNEPTRLAIGETSKSISVLESSFIQSTGKWQYFKITEANFVQGNELVIGFEFPDKDSDGLDSNSTKYRYPDGAKASGLRITIRNLSPTSEDVKKVSYLLYEYEKEKKDPKYKAMNAERAFEAGIFHLMGLGITKNIQKGLESIRHAAELGSSRARNIYLCSLEVYNLEEITKDELPVEWFIDGSEKQVDPCFLDFWYKDRSIFRVIREQRKFKYCPKGRQMLSYKDDIAPYYNMEDTQLLIQQVNGTRGRYNSGGTEHKGGEGKNRNTKKEFRDSIYFFRNDPVVYPDYDLGPQAFASLLHIAALFGFHSAVVALLNYGFDIDAISRETIIATPLLCALYRGHSNIAKLLIENGASCQPAFLWSTVERPGFAPPSPLHYLVCIDKSSDATNLAELLIKNGADINYKCLLQNLPHCNFLEAWTPGDSVTPLCWAIIYEKPQLVRTLLVLGAEFARETFLMPSIAELGEEIKRVEGILLLETPCTNLEILEMFFARARVPGISSELSQTPLGLLICEYDGPQRRLRRGFECWEKIRKALSLCLQLQPGSEDAALHEVSQNRGLTYLHTTVLYGHIEMVEFLLSEGAEAHIRTGRRQLTCYHLLMMRPRDGETLRRTLELLSNCKPAIEVDAKEMTSSLTALHMAVRNGNLYGVEWLLEMGADRNIPVTDQLELLSTGIRGYLGQVKVRPRLFTDQLTILGEAVAQYIQDGYYKPQYIAALLDTFLAKCDGILSLEDLIIDGGSNISLLHLLSIIPFPTPDRSVHTWNGFITDDSDDEDTPIVSSLECLSLLQKVLDRTPVPLANTRDLHGDTPLHYACAACEIYAIEALISAGADPYAQNHFGLRPIEILCWTRIFCGGQSFRVRFNTRQQGYPISRQREVKENQTKEAIVHEGYTLGMKRTFEVFENRGCVVDARLKSLALAWGVLREGYASEERGLGLKRMNYLKEENLGKKNKTHDKNDSVDEKENVDKYICFAMNYGVLQEYYSTNWTLQGNLAITGIIGTTSNGIMYLSMPFLFLLFTKRWARYRQTAALAGALLACLSFVLSAWSTQVWHLVVTQGILSSFGCALIYSPTTLSLGEWYSTHNRAIAYGIVLSCKNIVGSACPFLLRVLLDNYGFRTTLRIWAALLIGTSIPAIYLIPTHPSNVSSPHQRTRKIPWDFLHHRTFWIYTIAIILQSSGYGIPQTYLNTYAHDVTLLSQTTATLLLTLFNIPGVLSSFFFGYLSDNKRFPLSATTVTSISALASALSAFLFWGLTSQGSMALLVLFSLTFGFFAGGYSATWGGILKEMEREAADRNEPIDTGVLYGLLNGARGIGYVSGGLAGVPLLKAGSVGAGLGHFGYGTSYGPLIIFTGLSSVFGDWGLVWKWKKWFHFS</sequence>
<feature type="transmembrane region" description="Helical" evidence="4">
    <location>
        <begin position="1464"/>
        <end position="1485"/>
    </location>
</feature>
<dbReference type="SUPFAM" id="SSF103473">
    <property type="entry name" value="MFS general substrate transporter"/>
    <property type="match status" value="1"/>
</dbReference>
<feature type="repeat" description="ANK" evidence="3">
    <location>
        <begin position="1109"/>
        <end position="1141"/>
    </location>
</feature>
<feature type="repeat" description="ANK" evidence="3">
    <location>
        <begin position="861"/>
        <end position="893"/>
    </location>
</feature>
<dbReference type="Gene3D" id="1.25.40.20">
    <property type="entry name" value="Ankyrin repeat-containing domain"/>
    <property type="match status" value="3"/>
</dbReference>
<feature type="transmembrane region" description="Helical" evidence="4">
    <location>
        <begin position="1423"/>
        <end position="1443"/>
    </location>
</feature>
<dbReference type="GO" id="GO:0016020">
    <property type="term" value="C:membrane"/>
    <property type="evidence" value="ECO:0007669"/>
    <property type="project" value="UniProtKB-SubCell"/>
</dbReference>
<evidence type="ECO:0000256" key="2">
    <source>
        <dbReference type="ARBA" id="ARBA00006727"/>
    </source>
</evidence>
<dbReference type="InterPro" id="IPR036770">
    <property type="entry name" value="Ankyrin_rpt-contain_sf"/>
</dbReference>